<keyword evidence="1" id="KW-0472">Membrane</keyword>
<reference evidence="2 3" key="1">
    <citation type="submission" date="2012-10" db="EMBL/GenBank/DDBJ databases">
        <title>Genome sequencing and analysis of entomopathogenic fungi Beauveria bassiana D1-5.</title>
        <authorList>
            <person name="Li Q."/>
            <person name="Wang L."/>
            <person name="Zhang Z."/>
            <person name="Wang Q."/>
            <person name="Ren J."/>
            <person name="Wang M."/>
            <person name="Xu W."/>
            <person name="Wang J."/>
            <person name="Lu Y."/>
            <person name="Du Q."/>
            <person name="Sun Z."/>
        </authorList>
    </citation>
    <scope>NUCLEOTIDE SEQUENCE [LARGE SCALE GENOMIC DNA]</scope>
    <source>
        <strain evidence="2 3">D1-5</strain>
    </source>
</reference>
<dbReference type="Proteomes" id="UP000030106">
    <property type="component" value="Unassembled WGS sequence"/>
</dbReference>
<comment type="caution">
    <text evidence="2">The sequence shown here is derived from an EMBL/GenBank/DDBJ whole genome shotgun (WGS) entry which is preliminary data.</text>
</comment>
<evidence type="ECO:0000313" key="3">
    <source>
        <dbReference type="Proteomes" id="UP000030106"/>
    </source>
</evidence>
<dbReference type="OrthoDB" id="4870109at2759"/>
<proteinExistence type="predicted"/>
<evidence type="ECO:0000256" key="1">
    <source>
        <dbReference type="SAM" id="Phobius"/>
    </source>
</evidence>
<accession>A0A0A2VM55</accession>
<feature type="transmembrane region" description="Helical" evidence="1">
    <location>
        <begin position="243"/>
        <end position="266"/>
    </location>
</feature>
<gene>
    <name evidence="2" type="ORF">BBAD15_g7261</name>
</gene>
<protein>
    <submittedName>
        <fullName evidence="2">Uncharacterized protein</fullName>
    </submittedName>
</protein>
<keyword evidence="1" id="KW-1133">Transmembrane helix</keyword>
<name>A0A0A2VM55_BEABA</name>
<keyword evidence="1" id="KW-0812">Transmembrane</keyword>
<dbReference type="HOGENOM" id="CLU_054065_0_0_1"/>
<sequence>MSSSNLPRREARQQSASIAQLQNNVRKVAELVRKLKLAKVPFFTREQLLTKYRIFVQKLDIATGERGTQGQAYIEPVRPEIVLDWLKKYAPEKSADRLYFDLDFTGYDVTEMSLDFYLGEAMELCNLLLNHVNYSKDEKMGVMMGQESNWNRAELPRNLINSQSLPHSDWEARELFHQIHPIQEKLDFDCITDSHPAFPHLQCWLADELPVKDRPCLSPAELITTLALAVATIKDPKYHQASVIPVSLLISLILTAYRVVLILSLFKITVFSCSARKLRIVQGAINFHTLDLDFRYSFVIDFSVGGLHSNSQNAKAVAGVLGWVLGRPVGQTFPGINQ</sequence>
<organism evidence="2 3">
    <name type="scientific">Beauveria bassiana D1-5</name>
    <dbReference type="NCBI Taxonomy" id="1245745"/>
    <lineage>
        <taxon>Eukaryota</taxon>
        <taxon>Fungi</taxon>
        <taxon>Dikarya</taxon>
        <taxon>Ascomycota</taxon>
        <taxon>Pezizomycotina</taxon>
        <taxon>Sordariomycetes</taxon>
        <taxon>Hypocreomycetidae</taxon>
        <taxon>Hypocreales</taxon>
        <taxon>Cordycipitaceae</taxon>
        <taxon>Beauveria</taxon>
    </lineage>
</organism>
<dbReference type="EMBL" id="ANFO01000689">
    <property type="protein sequence ID" value="KGQ07422.1"/>
    <property type="molecule type" value="Genomic_DNA"/>
</dbReference>
<evidence type="ECO:0000313" key="2">
    <source>
        <dbReference type="EMBL" id="KGQ07422.1"/>
    </source>
</evidence>
<dbReference type="AlphaFoldDB" id="A0A0A2VM55"/>